<dbReference type="InterPro" id="IPR000160">
    <property type="entry name" value="GGDEF_dom"/>
</dbReference>
<dbReference type="Pfam" id="PF00990">
    <property type="entry name" value="GGDEF"/>
    <property type="match status" value="1"/>
</dbReference>
<dbReference type="Gene3D" id="3.30.70.270">
    <property type="match status" value="1"/>
</dbReference>
<evidence type="ECO:0000256" key="3">
    <source>
        <dbReference type="ARBA" id="ARBA00023004"/>
    </source>
</evidence>
<dbReference type="InterPro" id="IPR035965">
    <property type="entry name" value="PAS-like_dom_sf"/>
</dbReference>
<dbReference type="Gene3D" id="3.30.450.20">
    <property type="entry name" value="PAS domain"/>
    <property type="match status" value="1"/>
</dbReference>
<dbReference type="InterPro" id="IPR035938">
    <property type="entry name" value="Hemerythrin-like_sf"/>
</dbReference>
<evidence type="ECO:0000256" key="2">
    <source>
        <dbReference type="ARBA" id="ARBA00022723"/>
    </source>
</evidence>
<evidence type="ECO:0000313" key="5">
    <source>
        <dbReference type="EMBL" id="NDL66129.1"/>
    </source>
</evidence>
<feature type="domain" description="GGDEF" evidence="4">
    <location>
        <begin position="159"/>
        <end position="288"/>
    </location>
</feature>
<dbReference type="Pfam" id="PF01814">
    <property type="entry name" value="Hemerythrin"/>
    <property type="match status" value="1"/>
</dbReference>
<evidence type="ECO:0000313" key="6">
    <source>
        <dbReference type="Proteomes" id="UP000461585"/>
    </source>
</evidence>
<dbReference type="SUPFAM" id="SSF55785">
    <property type="entry name" value="PYP-like sensor domain (PAS domain)"/>
    <property type="match status" value="1"/>
</dbReference>
<comment type="caution">
    <text evidence="5">The sequence shown here is derived from an EMBL/GenBank/DDBJ whole genome shotgun (WGS) entry which is preliminary data.</text>
</comment>
<keyword evidence="3" id="KW-0408">Iron</keyword>
<dbReference type="Proteomes" id="UP000461585">
    <property type="component" value="Unassembled WGS sequence"/>
</dbReference>
<accession>A0A7X5HT35</accession>
<keyword evidence="6" id="KW-1185">Reference proteome</keyword>
<dbReference type="AlphaFoldDB" id="A0A7X5HT35"/>
<dbReference type="Gene3D" id="1.20.120.50">
    <property type="entry name" value="Hemerythrin-like"/>
    <property type="match status" value="1"/>
</dbReference>
<proteinExistence type="inferred from homology"/>
<dbReference type="NCBIfam" id="TIGR02481">
    <property type="entry name" value="hemeryth_dom"/>
    <property type="match status" value="1"/>
</dbReference>
<dbReference type="CDD" id="cd12107">
    <property type="entry name" value="Hemerythrin"/>
    <property type="match status" value="1"/>
</dbReference>
<dbReference type="PANTHER" id="PTHR37164">
    <property type="entry name" value="BACTERIOHEMERYTHRIN"/>
    <property type="match status" value="1"/>
</dbReference>
<organism evidence="5 6">
    <name type="scientific">Anaerotalea alkaliphila</name>
    <dbReference type="NCBI Taxonomy" id="2662126"/>
    <lineage>
        <taxon>Bacteria</taxon>
        <taxon>Bacillati</taxon>
        <taxon>Bacillota</taxon>
        <taxon>Clostridia</taxon>
        <taxon>Eubacteriales</taxon>
        <taxon>Anaerotalea</taxon>
    </lineage>
</organism>
<reference evidence="5 6" key="1">
    <citation type="submission" date="2020-01" db="EMBL/GenBank/DDBJ databases">
        <title>Anaeroalcalibacter tamaniensis gen. nov., sp. nov., moderately halophilic strictly anaerobic fermenter bacterium from mud volcano of Taman peninsula.</title>
        <authorList>
            <person name="Frolova A."/>
            <person name="Merkel A.Y."/>
            <person name="Slobodkin A.I."/>
        </authorList>
    </citation>
    <scope>NUCLEOTIDE SEQUENCE [LARGE SCALE GENOMIC DNA]</scope>
    <source>
        <strain evidence="5 6">F-3ap</strain>
    </source>
</reference>
<keyword evidence="2" id="KW-0479">Metal-binding</keyword>
<dbReference type="InterPro" id="IPR029787">
    <property type="entry name" value="Nucleotide_cyclase"/>
</dbReference>
<comment type="similarity">
    <text evidence="1">Belongs to the hemerythrin family.</text>
</comment>
<evidence type="ECO:0000256" key="1">
    <source>
        <dbReference type="ARBA" id="ARBA00010587"/>
    </source>
</evidence>
<dbReference type="SMART" id="SM00267">
    <property type="entry name" value="GGDEF"/>
    <property type="match status" value="1"/>
</dbReference>
<dbReference type="GO" id="GO:0046872">
    <property type="term" value="F:metal ion binding"/>
    <property type="evidence" value="ECO:0007669"/>
    <property type="project" value="UniProtKB-KW"/>
</dbReference>
<dbReference type="InterPro" id="IPR016131">
    <property type="entry name" value="Haemerythrin_Fe_BS"/>
</dbReference>
<dbReference type="PANTHER" id="PTHR37164:SF1">
    <property type="entry name" value="BACTERIOHEMERYTHRIN"/>
    <property type="match status" value="1"/>
</dbReference>
<protein>
    <submittedName>
        <fullName evidence="5">Diguanylate cyclase</fullName>
    </submittedName>
</protein>
<dbReference type="PROSITE" id="PS50887">
    <property type="entry name" value="GGDEF"/>
    <property type="match status" value="1"/>
</dbReference>
<evidence type="ECO:0000259" key="4">
    <source>
        <dbReference type="PROSITE" id="PS50887"/>
    </source>
</evidence>
<dbReference type="RefSeq" id="WP_162368860.1">
    <property type="nucleotide sequence ID" value="NZ_JAAEEH010000001.1"/>
</dbReference>
<dbReference type="NCBIfam" id="TIGR00254">
    <property type="entry name" value="GGDEF"/>
    <property type="match status" value="1"/>
</dbReference>
<dbReference type="PROSITE" id="PS00550">
    <property type="entry name" value="HEMERYTHRINS"/>
    <property type="match status" value="1"/>
</dbReference>
<dbReference type="InterPro" id="IPR050669">
    <property type="entry name" value="Hemerythrin"/>
</dbReference>
<dbReference type="SUPFAM" id="SSF55073">
    <property type="entry name" value="Nucleotide cyclase"/>
    <property type="match status" value="1"/>
</dbReference>
<dbReference type="InterPro" id="IPR012827">
    <property type="entry name" value="Hemerythrin_metal-bd"/>
</dbReference>
<gene>
    <name evidence="5" type="ORF">GXN74_00015</name>
</gene>
<name>A0A7X5HT35_9FIRM</name>
<dbReference type="EMBL" id="JAAEEH010000001">
    <property type="protein sequence ID" value="NDL66129.1"/>
    <property type="molecule type" value="Genomic_DNA"/>
</dbReference>
<sequence>MNEELLQDFFKKSPLAFSYQKAVLDGQGTPTDYLFLKVNDAFEDLTGLHSDDVVGNNHNTVFSAAEDFTPQWTLAYSQALQDSKPVILDQFHQQLGIWTTTTLFLIDAPFFACIYAPRQESLVAQEILDGLEGLESMMAPDFFRKRLEEEMERSDRFHDPLALAVLALDGLEGMQASWGTAVVREVLVQLAETTASLIRKYDILTLHGREQLELLMPKTSLPGAMAVAERVRSALDRIEHPVVGKVTATLVVSERTPGESLEDWMALLEEALESSLANGGNQVVQVAGVLPSALDAGLLEWRPFHASGNREIDGQHQELMRLARELLPLSDGADPQTLAVRIDSIVERLVEHFQTEEQALSDAGYPDLEKHAKIHKNLVGKAFQLKESYRNGAVGASAFASFLAKELILEHILKEDLLYFPAIQRKG</sequence>
<dbReference type="SUPFAM" id="SSF47188">
    <property type="entry name" value="Hemerythrin-like"/>
    <property type="match status" value="1"/>
</dbReference>
<dbReference type="InterPro" id="IPR012312">
    <property type="entry name" value="Hemerythrin-like"/>
</dbReference>
<dbReference type="InterPro" id="IPR043128">
    <property type="entry name" value="Rev_trsase/Diguanyl_cyclase"/>
</dbReference>